<dbReference type="Pfam" id="PF01582">
    <property type="entry name" value="TIR"/>
    <property type="match status" value="1"/>
</dbReference>
<dbReference type="GeneTree" id="ENSGT01150000286976"/>
<dbReference type="InterPro" id="IPR000157">
    <property type="entry name" value="TIR_dom"/>
</dbReference>
<name>A0A8C7YAR4_9TELE</name>
<feature type="domain" description="TIR" evidence="7">
    <location>
        <begin position="149"/>
        <end position="289"/>
    </location>
</feature>
<reference evidence="9" key="1">
    <citation type="submission" date="2025-08" db="UniProtKB">
        <authorList>
            <consortium name="Ensembl"/>
        </authorList>
    </citation>
    <scope>IDENTIFICATION</scope>
</reference>
<dbReference type="SUPFAM" id="SSF52200">
    <property type="entry name" value="Toll/Interleukin receptor TIR domain"/>
    <property type="match status" value="1"/>
</dbReference>
<evidence type="ECO:0000256" key="4">
    <source>
        <dbReference type="ARBA" id="ARBA00023319"/>
    </source>
</evidence>
<organism evidence="9 10">
    <name type="scientific">Oryzias sinensis</name>
    <name type="common">Chinese medaka</name>
    <dbReference type="NCBI Taxonomy" id="183150"/>
    <lineage>
        <taxon>Eukaryota</taxon>
        <taxon>Metazoa</taxon>
        <taxon>Chordata</taxon>
        <taxon>Craniata</taxon>
        <taxon>Vertebrata</taxon>
        <taxon>Euteleostomi</taxon>
        <taxon>Actinopterygii</taxon>
        <taxon>Neopterygii</taxon>
        <taxon>Teleostei</taxon>
        <taxon>Neoteleostei</taxon>
        <taxon>Acanthomorphata</taxon>
        <taxon>Ovalentaria</taxon>
        <taxon>Atherinomorphae</taxon>
        <taxon>Beloniformes</taxon>
        <taxon>Adrianichthyidae</taxon>
        <taxon>Oryziinae</taxon>
        <taxon>Oryzias</taxon>
    </lineage>
</organism>
<dbReference type="AlphaFoldDB" id="A0A8C7YAR4"/>
<dbReference type="Gene3D" id="3.40.50.10140">
    <property type="entry name" value="Toll/interleukin-1 receptor homology (TIR) domain"/>
    <property type="match status" value="1"/>
</dbReference>
<dbReference type="InterPro" id="IPR015621">
    <property type="entry name" value="IL-1_rcpt_fam"/>
</dbReference>
<dbReference type="PANTHER" id="PTHR11890">
    <property type="entry name" value="INTERLEUKIN-1 RECEPTOR FAMILY MEMBER"/>
    <property type="match status" value="1"/>
</dbReference>
<dbReference type="Ensembl" id="ENSOSIT00000027252.1">
    <property type="protein sequence ID" value="ENSOSIP00000025842.1"/>
    <property type="gene ID" value="ENSOSIG00000013537.1"/>
</dbReference>
<comment type="similarity">
    <text evidence="1">Belongs to the interleukin-1 receptor family.</text>
</comment>
<reference evidence="9" key="2">
    <citation type="submission" date="2025-09" db="UniProtKB">
        <authorList>
            <consortium name="Ensembl"/>
        </authorList>
    </citation>
    <scope>IDENTIFICATION</scope>
</reference>
<accession>A0A8C7YAR4</accession>
<evidence type="ECO:0000313" key="9">
    <source>
        <dbReference type="Ensembl" id="ENSOSIP00000025842.1"/>
    </source>
</evidence>
<keyword evidence="6" id="KW-1133">Transmembrane helix</keyword>
<evidence type="ECO:0000256" key="1">
    <source>
        <dbReference type="ARBA" id="ARBA00009752"/>
    </source>
</evidence>
<evidence type="ECO:0000256" key="5">
    <source>
        <dbReference type="SAM" id="MobiDB-lite"/>
    </source>
</evidence>
<dbReference type="PROSITE" id="PS50104">
    <property type="entry name" value="TIR"/>
    <property type="match status" value="1"/>
</dbReference>
<keyword evidence="6" id="KW-0812">Transmembrane</keyword>
<dbReference type="InterPro" id="IPR035897">
    <property type="entry name" value="Toll_tir_struct_dom_sf"/>
</dbReference>
<dbReference type="PROSITE" id="PS50835">
    <property type="entry name" value="IG_LIKE"/>
    <property type="match status" value="1"/>
</dbReference>
<keyword evidence="10" id="KW-1185">Reference proteome</keyword>
<dbReference type="SMART" id="SM00255">
    <property type="entry name" value="TIR"/>
    <property type="match status" value="1"/>
</dbReference>
<evidence type="ECO:0000259" key="8">
    <source>
        <dbReference type="PROSITE" id="PS50835"/>
    </source>
</evidence>
<evidence type="ECO:0000313" key="10">
    <source>
        <dbReference type="Proteomes" id="UP000694383"/>
    </source>
</evidence>
<feature type="region of interest" description="Disordered" evidence="5">
    <location>
        <begin position="58"/>
        <end position="80"/>
    </location>
</feature>
<feature type="transmembrane region" description="Helical" evidence="6">
    <location>
        <begin position="110"/>
        <end position="135"/>
    </location>
</feature>
<proteinExistence type="inferred from homology"/>
<dbReference type="GO" id="GO:0007165">
    <property type="term" value="P:signal transduction"/>
    <property type="evidence" value="ECO:0007669"/>
    <property type="project" value="InterPro"/>
</dbReference>
<dbReference type="PRINTS" id="PR01537">
    <property type="entry name" value="INTRLKN1R1F"/>
</dbReference>
<evidence type="ECO:0000259" key="7">
    <source>
        <dbReference type="PROSITE" id="PS50104"/>
    </source>
</evidence>
<feature type="domain" description="Ig-like" evidence="8">
    <location>
        <begin position="1"/>
        <end position="95"/>
    </location>
</feature>
<dbReference type="Gene3D" id="2.60.40.10">
    <property type="entry name" value="Immunoglobulins"/>
    <property type="match status" value="1"/>
</dbReference>
<feature type="compositionally biased region" description="Low complexity" evidence="5">
    <location>
        <begin position="62"/>
        <end position="80"/>
    </location>
</feature>
<dbReference type="InterPro" id="IPR013783">
    <property type="entry name" value="Ig-like_fold"/>
</dbReference>
<keyword evidence="4" id="KW-0393">Immunoglobulin domain</keyword>
<keyword evidence="6" id="KW-0472">Membrane</keyword>
<dbReference type="PANTHER" id="PTHR11890:SF20">
    <property type="entry name" value="INTERLEUKIN-1 RECEPTOR ACCESSORY PROTEIN"/>
    <property type="match status" value="1"/>
</dbReference>
<evidence type="ECO:0000256" key="2">
    <source>
        <dbReference type="ARBA" id="ARBA00023157"/>
    </source>
</evidence>
<keyword evidence="3" id="KW-0325">Glycoprotein</keyword>
<protein>
    <recommendedName>
        <fullName evidence="11">TIR domain-containing protein</fullName>
    </recommendedName>
</protein>
<dbReference type="Proteomes" id="UP000694383">
    <property type="component" value="Unplaced"/>
</dbReference>
<keyword evidence="2" id="KW-1015">Disulfide bond</keyword>
<evidence type="ECO:0000256" key="3">
    <source>
        <dbReference type="ARBA" id="ARBA00023180"/>
    </source>
</evidence>
<evidence type="ECO:0000256" key="6">
    <source>
        <dbReference type="SAM" id="Phobius"/>
    </source>
</evidence>
<sequence length="375" mass="42402">MSRGSDLTPSDSRAALACRATVPFVVDDPSWDVWWTVDGQTLEKLSDQRFSQRRTVRKLPVAPRRSSSRTATSCRSSSPDCEVQQQNRVRTRRVSVSAASLPSVELGCGLGVTLVLMLLLFVVYHVFWLELLLLYRSWFGTDERFTDEKDFDVYISYARNGEEEQFVLNTLRGVLENEFGYSVCIFDRDSLPGGSEYPPAMQRSRRLLFVFSPGFLMEKSFSLLECRLALHLQRGRQAAVVGVVYRSISKLACVEVSQLRQVCTCTVRWRGARSEPRSSRFWLRLRLALPVRPLALGRRMIDSTSSHSDLAALALQKNIPDLSMSRNPCSILGTLPLGVGSSRPTRQWGHLDPLDSALNLFSSMICDLHWCPWIT</sequence>
<dbReference type="InterPro" id="IPR007110">
    <property type="entry name" value="Ig-like_dom"/>
</dbReference>
<evidence type="ECO:0008006" key="11">
    <source>
        <dbReference type="Google" id="ProtNLM"/>
    </source>
</evidence>